<dbReference type="GO" id="GO:0016853">
    <property type="term" value="F:isomerase activity"/>
    <property type="evidence" value="ECO:0007669"/>
    <property type="project" value="UniProtKB-KW"/>
</dbReference>
<feature type="domain" description="PPIase FKBP-type" evidence="8">
    <location>
        <begin position="213"/>
        <end position="303"/>
    </location>
</feature>
<proteinExistence type="inferred from homology"/>
<keyword evidence="3 5" id="KW-0697">Rotamase</keyword>
<dbReference type="EMBL" id="CP102173">
    <property type="protein sequence ID" value="UUP12091.1"/>
    <property type="molecule type" value="Genomic_DNA"/>
</dbReference>
<keyword evidence="4 5" id="KW-0413">Isomerase</keyword>
<accession>A0ABY5M4L3</accession>
<dbReference type="SUPFAM" id="SSF54534">
    <property type="entry name" value="FKBP-like"/>
    <property type="match status" value="2"/>
</dbReference>
<evidence type="ECO:0000256" key="7">
    <source>
        <dbReference type="SAM" id="SignalP"/>
    </source>
</evidence>
<dbReference type="Pfam" id="PF00254">
    <property type="entry name" value="FKBP_C"/>
    <property type="match status" value="2"/>
</dbReference>
<keyword evidence="7" id="KW-0732">Signal</keyword>
<reference evidence="9 10" key="1">
    <citation type="submission" date="2022-08" db="EMBL/GenBank/DDBJ databases">
        <title>novel species in genus Aeromicrobium.</title>
        <authorList>
            <person name="Ye L."/>
        </authorList>
    </citation>
    <scope>NUCLEOTIDE SEQUENCE [LARGE SCALE GENOMIC DNA]</scope>
    <source>
        <strain evidence="10">zg-Y1379</strain>
    </source>
</reference>
<dbReference type="EC" id="5.2.1.8" evidence="6"/>
<evidence type="ECO:0000313" key="10">
    <source>
        <dbReference type="Proteomes" id="UP001316184"/>
    </source>
</evidence>
<evidence type="ECO:0000259" key="8">
    <source>
        <dbReference type="PROSITE" id="PS50059"/>
    </source>
</evidence>
<dbReference type="PANTHER" id="PTHR43811">
    <property type="entry name" value="FKBP-TYPE PEPTIDYL-PROLYL CIS-TRANS ISOMERASE FKPA"/>
    <property type="match status" value="1"/>
</dbReference>
<feature type="signal peptide" evidence="7">
    <location>
        <begin position="1"/>
        <end position="24"/>
    </location>
</feature>
<dbReference type="Proteomes" id="UP001316184">
    <property type="component" value="Chromosome"/>
</dbReference>
<dbReference type="RefSeq" id="WP_257125035.1">
    <property type="nucleotide sequence ID" value="NZ_CP102173.1"/>
</dbReference>
<feature type="chain" id="PRO_5047312209" description="Peptidyl-prolyl cis-trans isomerase" evidence="7">
    <location>
        <begin position="25"/>
        <end position="303"/>
    </location>
</feature>
<name>A0ABY5M4L3_9ACTN</name>
<sequence length="303" mass="31518">MRRILLASVAATIFLAGCGGNGSATTGSFDDITVSDGDTPKVSVPKKFAVDETDTKVLTQGEGDVVHAGDTVQANYVAVNGRTGKQFDTSFASGTTPAVTLGSSTTTAGIIKGLVGQKVGTRVLVAIAPEDGFGQDQAQYDLKTGDTMVFLFDIEGKFPEGKAKALPKSLPSLQLDDKGHPTGFKNTADMAKKQTRESIHVVNQGTGAAITSGQSVMANYVGQIYGSDKIFGETWSTGPQQPIVLAEGNVIACWTDLLIGQKIGSRVVLTCPADKAYGDGGREDASIKGGDTLIYVVDLLAAY</sequence>
<evidence type="ECO:0000256" key="5">
    <source>
        <dbReference type="PROSITE-ProRule" id="PRU00277"/>
    </source>
</evidence>
<comment type="catalytic activity">
    <reaction evidence="1 5 6">
        <text>[protein]-peptidylproline (omega=180) = [protein]-peptidylproline (omega=0)</text>
        <dbReference type="Rhea" id="RHEA:16237"/>
        <dbReference type="Rhea" id="RHEA-COMP:10747"/>
        <dbReference type="Rhea" id="RHEA-COMP:10748"/>
        <dbReference type="ChEBI" id="CHEBI:83833"/>
        <dbReference type="ChEBI" id="CHEBI:83834"/>
        <dbReference type="EC" id="5.2.1.8"/>
    </reaction>
</comment>
<protein>
    <recommendedName>
        <fullName evidence="6">Peptidyl-prolyl cis-trans isomerase</fullName>
        <ecNumber evidence="6">5.2.1.8</ecNumber>
    </recommendedName>
</protein>
<evidence type="ECO:0000256" key="4">
    <source>
        <dbReference type="ARBA" id="ARBA00023235"/>
    </source>
</evidence>
<dbReference type="PROSITE" id="PS50059">
    <property type="entry name" value="FKBP_PPIASE"/>
    <property type="match status" value="2"/>
</dbReference>
<dbReference type="PANTHER" id="PTHR43811:SF19">
    <property type="entry name" value="39 KDA FK506-BINDING NUCLEAR PROTEIN"/>
    <property type="match status" value="1"/>
</dbReference>
<comment type="similarity">
    <text evidence="2 6">Belongs to the FKBP-type PPIase family.</text>
</comment>
<dbReference type="InterPro" id="IPR046357">
    <property type="entry name" value="PPIase_dom_sf"/>
</dbReference>
<keyword evidence="10" id="KW-1185">Reference proteome</keyword>
<dbReference type="InterPro" id="IPR001179">
    <property type="entry name" value="PPIase_FKBP_dom"/>
</dbReference>
<organism evidence="9 10">
    <name type="scientific">Aeromicrobium wangtongii</name>
    <dbReference type="NCBI Taxonomy" id="2969247"/>
    <lineage>
        <taxon>Bacteria</taxon>
        <taxon>Bacillati</taxon>
        <taxon>Actinomycetota</taxon>
        <taxon>Actinomycetes</taxon>
        <taxon>Propionibacteriales</taxon>
        <taxon>Nocardioidaceae</taxon>
        <taxon>Aeromicrobium</taxon>
    </lineage>
</organism>
<gene>
    <name evidence="9" type="ORF">NQV15_09485</name>
</gene>
<dbReference type="PROSITE" id="PS51257">
    <property type="entry name" value="PROKAR_LIPOPROTEIN"/>
    <property type="match status" value="1"/>
</dbReference>
<evidence type="ECO:0000256" key="1">
    <source>
        <dbReference type="ARBA" id="ARBA00000971"/>
    </source>
</evidence>
<evidence type="ECO:0000256" key="2">
    <source>
        <dbReference type="ARBA" id="ARBA00006577"/>
    </source>
</evidence>
<feature type="domain" description="PPIase FKBP-type" evidence="8">
    <location>
        <begin position="69"/>
        <end position="158"/>
    </location>
</feature>
<dbReference type="Gene3D" id="3.10.50.40">
    <property type="match status" value="2"/>
</dbReference>
<evidence type="ECO:0000256" key="3">
    <source>
        <dbReference type="ARBA" id="ARBA00023110"/>
    </source>
</evidence>
<evidence type="ECO:0000313" key="9">
    <source>
        <dbReference type="EMBL" id="UUP12091.1"/>
    </source>
</evidence>
<evidence type="ECO:0000256" key="6">
    <source>
        <dbReference type="RuleBase" id="RU003915"/>
    </source>
</evidence>